<evidence type="ECO:0000256" key="1">
    <source>
        <dbReference type="SAM" id="Phobius"/>
    </source>
</evidence>
<reference evidence="2" key="1">
    <citation type="journal article" date="2022" name="Arch. Microbiol.">
        <title>Thiomicrorhabdus immobilis sp. nov., a mesophilic sulfur-oxidizing bacterium isolated from sediment of a brackish lake in northern Japan.</title>
        <authorList>
            <person name="Kojima H."/>
            <person name="Mochizuki J."/>
            <person name="Kanda M."/>
            <person name="Watanabe T."/>
            <person name="Fukui M."/>
        </authorList>
    </citation>
    <scope>NUCLEOTIDE SEQUENCE</scope>
    <source>
        <strain evidence="2">Am19</strain>
    </source>
</reference>
<gene>
    <name evidence="2" type="ORF">THMIRHAM_06080</name>
</gene>
<proteinExistence type="predicted"/>
<organism evidence="2 3">
    <name type="scientific">Thiomicrorhabdus immobilis</name>
    <dbReference type="NCBI Taxonomy" id="2791037"/>
    <lineage>
        <taxon>Bacteria</taxon>
        <taxon>Pseudomonadati</taxon>
        <taxon>Pseudomonadota</taxon>
        <taxon>Gammaproteobacteria</taxon>
        <taxon>Thiotrichales</taxon>
        <taxon>Piscirickettsiaceae</taxon>
        <taxon>Thiomicrorhabdus</taxon>
    </lineage>
</organism>
<feature type="transmembrane region" description="Helical" evidence="1">
    <location>
        <begin position="46"/>
        <end position="66"/>
    </location>
</feature>
<protein>
    <recommendedName>
        <fullName evidence="4">DoxX family protein</fullName>
    </recommendedName>
</protein>
<accession>A0ABN6CV92</accession>
<keyword evidence="1" id="KW-0472">Membrane</keyword>
<name>A0ABN6CV92_9GAMM</name>
<keyword evidence="1" id="KW-1133">Transmembrane helix</keyword>
<evidence type="ECO:0008006" key="4">
    <source>
        <dbReference type="Google" id="ProtNLM"/>
    </source>
</evidence>
<dbReference type="EMBL" id="AP024202">
    <property type="protein sequence ID" value="BCN92823.1"/>
    <property type="molecule type" value="Genomic_DNA"/>
</dbReference>
<evidence type="ECO:0000313" key="2">
    <source>
        <dbReference type="EMBL" id="BCN92823.1"/>
    </source>
</evidence>
<keyword evidence="3" id="KW-1185">Reference proteome</keyword>
<keyword evidence="1" id="KW-0812">Transmembrane</keyword>
<sequence>MNIIGWIMIALFAYLYFKPFQQLKLKVAHGEYPEAGNIIQKQMKPIIIINFSLGIIEAIIGTTGPYW</sequence>
<dbReference type="Proteomes" id="UP001054820">
    <property type="component" value="Chromosome"/>
</dbReference>
<evidence type="ECO:0000313" key="3">
    <source>
        <dbReference type="Proteomes" id="UP001054820"/>
    </source>
</evidence>